<dbReference type="Pfam" id="PF14903">
    <property type="entry name" value="WG_beta_rep"/>
    <property type="match status" value="5"/>
</dbReference>
<sequence>MLVFAQQYTGGSIFLHGFARVEREGKSWYINAQGKQVFDRIVDYWNITTAGSEALDTGSEEAVYQVQAGKRYGVFDAQGNWLLDPIYDTIDHRLNQLWKVSKDGKVSLCTTDGKLLLPLYYEDVQQLNENFFAVKDQGKWGIYAKLTQQLQVPIQYDDVDYCGGCGYAPHYFLAKKNNKWGVVNMEGKVLAPFVFDHDHYQMRSDEWVMSFSRNGTRLVYNLAIGKAFEEPEYSNTCLLNNGFLALEKGGRYGLIAGSGKQVLDFDYEEITGLDEDTFRPVNPFVSVKKQNVFGLADTSGKMLVEPMYKQALKLVLQQFFWAEAEHVLINASGKVIFDAKDYNRMDVLEKLGILIFRKAGKWWAFDPVQQRLITNKGYEEIEDSDIDTPSVLLVKENGWWGALNMKGKMLVPVKYDKIGCADLGAMLYAKKGNAENIYTLTGQALLEGGYGYEKLDFQDTMLFKYYKIGQAYDHYGLMDRNGKIWCKNLYQAIYELAKGNYLLVQDSTYALLNTKTETIKLLPFKKVTALEKTNYLLVNQNNAYYLFDVNRGKLIPKPYETMEGLTHGYVKVSVGGKVGIVDTHGKTVIPLNYTDIWELKNGYFMVLQQSGEQLKYGFANAKGKLFVPIQYDYDRNLYRYLEDGYFLLTQRQDDTYAYLRGVADSSGRVLVTPNYEQVFPYNGHQGFLYIKDDKAGLLNAFGSPLCQQDYDDVILADRPEHKPLIINWPAMLKKGDTYFYGNEKGEWLHYSAQQLIPFIDNRDSNGGGLPIL</sequence>
<organism evidence="1 2">
    <name type="scientific">Olivibacter ginsenosidimutans</name>
    <dbReference type="NCBI Taxonomy" id="1176537"/>
    <lineage>
        <taxon>Bacteria</taxon>
        <taxon>Pseudomonadati</taxon>
        <taxon>Bacteroidota</taxon>
        <taxon>Sphingobacteriia</taxon>
        <taxon>Sphingobacteriales</taxon>
        <taxon>Sphingobacteriaceae</taxon>
        <taxon>Olivibacter</taxon>
    </lineage>
</organism>
<dbReference type="InterPro" id="IPR032774">
    <property type="entry name" value="WG_beta_rep"/>
</dbReference>
<name>A0ABP9BCQ3_9SPHI</name>
<keyword evidence="2" id="KW-1185">Reference proteome</keyword>
<evidence type="ECO:0000313" key="1">
    <source>
        <dbReference type="EMBL" id="GAA4793545.1"/>
    </source>
</evidence>
<gene>
    <name evidence="1" type="ORF">GCM10023231_22310</name>
</gene>
<accession>A0ABP9BCQ3</accession>
<evidence type="ECO:0000313" key="2">
    <source>
        <dbReference type="Proteomes" id="UP001501411"/>
    </source>
</evidence>
<dbReference type="EMBL" id="BAABIQ010000034">
    <property type="protein sequence ID" value="GAA4793545.1"/>
    <property type="molecule type" value="Genomic_DNA"/>
</dbReference>
<evidence type="ECO:0008006" key="3">
    <source>
        <dbReference type="Google" id="ProtNLM"/>
    </source>
</evidence>
<proteinExistence type="predicted"/>
<comment type="caution">
    <text evidence="1">The sequence shown here is derived from an EMBL/GenBank/DDBJ whole genome shotgun (WGS) entry which is preliminary data.</text>
</comment>
<reference evidence="2" key="1">
    <citation type="journal article" date="2019" name="Int. J. Syst. Evol. Microbiol.">
        <title>The Global Catalogue of Microorganisms (GCM) 10K type strain sequencing project: providing services to taxonomists for standard genome sequencing and annotation.</title>
        <authorList>
            <consortium name="The Broad Institute Genomics Platform"/>
            <consortium name="The Broad Institute Genome Sequencing Center for Infectious Disease"/>
            <person name="Wu L."/>
            <person name="Ma J."/>
        </authorList>
    </citation>
    <scope>NUCLEOTIDE SEQUENCE [LARGE SCALE GENOMIC DNA]</scope>
    <source>
        <strain evidence="2">JCM 18200</strain>
    </source>
</reference>
<dbReference type="Proteomes" id="UP001501411">
    <property type="component" value="Unassembled WGS sequence"/>
</dbReference>
<protein>
    <recommendedName>
        <fullName evidence="3">WG repeat-containing protein</fullName>
    </recommendedName>
</protein>
<dbReference type="PANTHER" id="PTHR37841">
    <property type="entry name" value="GLR2918 PROTEIN"/>
    <property type="match status" value="1"/>
</dbReference>
<dbReference type="PANTHER" id="PTHR37841:SF1">
    <property type="entry name" value="DUF3298 DOMAIN-CONTAINING PROTEIN"/>
    <property type="match status" value="1"/>
</dbReference>